<keyword evidence="2" id="KW-1185">Reference proteome</keyword>
<proteinExistence type="predicted"/>
<organism evidence="1 2">
    <name type="scientific">Escherichia phage A5-4</name>
    <dbReference type="NCBI Taxonomy" id="2996162"/>
    <lineage>
        <taxon>Viruses</taxon>
        <taxon>Duplodnaviria</taxon>
        <taxon>Heunggongvirae</taxon>
        <taxon>Uroviricota</taxon>
        <taxon>Caudoviricetes</taxon>
        <taxon>Vequintavirinae</taxon>
    </lineage>
</organism>
<gene>
    <name evidence="1" type="ORF">A54_264</name>
</gene>
<protein>
    <submittedName>
        <fullName evidence="1">Uncharacterized protein</fullName>
    </submittedName>
</protein>
<dbReference type="Proteomes" id="UP001236076">
    <property type="component" value="Segment"/>
</dbReference>
<reference evidence="1 2" key="1">
    <citation type="submission" date="2022-10" db="EMBL/GenBank/DDBJ databases">
        <authorList>
            <person name="Cortes-Martin A."/>
            <person name="Buttimer C.T.H."/>
            <person name="Hill C."/>
        </authorList>
    </citation>
    <scope>NUCLEOTIDE SEQUENCE [LARGE SCALE GENOMIC DNA]</scope>
</reference>
<evidence type="ECO:0000313" key="1">
    <source>
        <dbReference type="EMBL" id="UZZ64228.1"/>
    </source>
</evidence>
<dbReference type="EMBL" id="OP744025">
    <property type="protein sequence ID" value="UZZ64228.1"/>
    <property type="molecule type" value="Genomic_DNA"/>
</dbReference>
<name>A0AAE9TI25_9CAUD</name>
<accession>A0AAE9TI25</accession>
<sequence>MSEKTLVGIEKAFIESFDGWDEVYCGALYFYDVVLKEEYKALVPEGTVSVGLVVSSAESYVQFDFFDKDDKVITKTFEISLTLGKEKL</sequence>
<evidence type="ECO:0000313" key="2">
    <source>
        <dbReference type="Proteomes" id="UP001236076"/>
    </source>
</evidence>